<comment type="caution">
    <text evidence="1">The sequence shown here is derived from an EMBL/GenBank/DDBJ whole genome shotgun (WGS) entry which is preliminary data.</text>
</comment>
<evidence type="ECO:0000313" key="2">
    <source>
        <dbReference type="Proteomes" id="UP001497392"/>
    </source>
</evidence>
<dbReference type="Gene3D" id="3.40.50.2000">
    <property type="entry name" value="Glycogen Phosphorylase B"/>
    <property type="match status" value="1"/>
</dbReference>
<dbReference type="Proteomes" id="UP001497392">
    <property type="component" value="Unassembled WGS sequence"/>
</dbReference>
<gene>
    <name evidence="1" type="primary">g7888</name>
    <name evidence="1" type="ORF">VP750_LOCUS6769</name>
</gene>
<evidence type="ECO:0000313" key="1">
    <source>
        <dbReference type="EMBL" id="CAL5225110.1"/>
    </source>
</evidence>
<sequence length="515" mass="59016">MVAPTAAGILHTPVIHHFLQTNEVSAVAVPKDEGIEVRVLSPQLIDESLDEGRSAVFVAMKGGSVKAKAYHLCKALQLCGHDIWFIDCGLPCQNQQEIFNVDEIREMYRTQHPEFLANIEERTDVLRDVKFVRYMYDTFPRNLYVKDFNKLIKRYTIDFFIAFIDIWIIDTTDGARFECPSLVSLPLHFQPVEELTVKAAELFDTIVCLSHDGVKQMKRLFPEKRVLRIPHIIDVDIYSTLENVDRKVIRRELDIPEDCYLVSIVQNLSEATNRKSVETTMQAFKLFHERHPDARLYMHVKLDNAIDCHEIIDHLEVPREALLFSDQKKMTKGGYTFDWVVKLYRASDVLLNATVSEGFSVVQAESISVGTPVVATNTTAMPDNIYNGELASVYQQKFCIQNTSYWELPRVSSIVDCLEKVYNGTPEESKRKSRYGIRKIREECNFLTLLNGMSAPDFDYIELDAPVMDTCYGLLNIMTCCMVQTCLSPAIIRVKNRTLSERHRPLQDPDIQVQA</sequence>
<name>A0ABP1FZ14_9CHLO</name>
<dbReference type="EMBL" id="CAXHTA020000012">
    <property type="protein sequence ID" value="CAL5225110.1"/>
    <property type="molecule type" value="Genomic_DNA"/>
</dbReference>
<reference evidence="1 2" key="1">
    <citation type="submission" date="2024-06" db="EMBL/GenBank/DDBJ databases">
        <authorList>
            <person name="Kraege A."/>
            <person name="Thomma B."/>
        </authorList>
    </citation>
    <scope>NUCLEOTIDE SEQUENCE [LARGE SCALE GENOMIC DNA]</scope>
</reference>
<dbReference type="PANTHER" id="PTHR12526">
    <property type="entry name" value="GLYCOSYLTRANSFERASE"/>
    <property type="match status" value="1"/>
</dbReference>
<proteinExistence type="predicted"/>
<dbReference type="Pfam" id="PF13692">
    <property type="entry name" value="Glyco_trans_1_4"/>
    <property type="match status" value="1"/>
</dbReference>
<organism evidence="1 2">
    <name type="scientific">Coccomyxa viridis</name>
    <dbReference type="NCBI Taxonomy" id="1274662"/>
    <lineage>
        <taxon>Eukaryota</taxon>
        <taxon>Viridiplantae</taxon>
        <taxon>Chlorophyta</taxon>
        <taxon>core chlorophytes</taxon>
        <taxon>Trebouxiophyceae</taxon>
        <taxon>Trebouxiophyceae incertae sedis</taxon>
        <taxon>Coccomyxaceae</taxon>
        <taxon>Coccomyxa</taxon>
    </lineage>
</organism>
<protein>
    <submittedName>
        <fullName evidence="1">G7888 protein</fullName>
    </submittedName>
</protein>
<dbReference type="SUPFAM" id="SSF53756">
    <property type="entry name" value="UDP-Glycosyltransferase/glycogen phosphorylase"/>
    <property type="match status" value="1"/>
</dbReference>
<accession>A0ABP1FZ14</accession>
<keyword evidence="2" id="KW-1185">Reference proteome</keyword>